<comment type="caution">
    <text evidence="2">The sequence shown here is derived from an EMBL/GenBank/DDBJ whole genome shotgun (WGS) entry which is preliminary data.</text>
</comment>
<dbReference type="EMBL" id="CAJNRD030001120">
    <property type="protein sequence ID" value="CAG5093402.1"/>
    <property type="molecule type" value="Genomic_DNA"/>
</dbReference>
<gene>
    <name evidence="2" type="ORF">HICCMSTLAB_LOCUS6792</name>
</gene>
<dbReference type="AlphaFoldDB" id="A0A8J2MLU0"/>
<sequence>MTEHCYVAKVEHLSQKDMGIELSKKTECPVNLIARFRVRDKRIVVRNWDCMHNHDSVIEEKKISSGPNRRRPNSRGPNSRGPNRRRPNRKKVLYNDIRNVDDEDKTDRTLGKSTDINIRETSAENEEIINIETLPIVFENEDLSLTDSINMQPSSSRGKKKIKKRHPVGYQHLKYLKTLPNIPRANETRLTTETLEEIAGASKIDLLDDVETESVVEASNILSQEKSDNDPSLPDPDEDVPALPFNIGRSVENTETLEEIAGASKIDLLDDVETESVVEASNILSQEKSVNDPPLPDPDEDVPDLQLNIGSSVENTGTLEEIAAAFKIDLLAVEPESAVEATNNLSKNKSVNDPPLPDPDEDIPYPTRCPMCLKIFLPLQIILKHQP</sequence>
<protein>
    <submittedName>
        <fullName evidence="2">Uncharacterized protein</fullName>
    </submittedName>
</protein>
<accession>A0A8J2MLU0</accession>
<keyword evidence="3" id="KW-1185">Reference proteome</keyword>
<evidence type="ECO:0000313" key="3">
    <source>
        <dbReference type="Proteomes" id="UP000786811"/>
    </source>
</evidence>
<organism evidence="2 3">
    <name type="scientific">Cotesia congregata</name>
    <name type="common">Parasitoid wasp</name>
    <name type="synonym">Apanteles congregatus</name>
    <dbReference type="NCBI Taxonomy" id="51543"/>
    <lineage>
        <taxon>Eukaryota</taxon>
        <taxon>Metazoa</taxon>
        <taxon>Ecdysozoa</taxon>
        <taxon>Arthropoda</taxon>
        <taxon>Hexapoda</taxon>
        <taxon>Insecta</taxon>
        <taxon>Pterygota</taxon>
        <taxon>Neoptera</taxon>
        <taxon>Endopterygota</taxon>
        <taxon>Hymenoptera</taxon>
        <taxon>Apocrita</taxon>
        <taxon>Ichneumonoidea</taxon>
        <taxon>Braconidae</taxon>
        <taxon>Microgastrinae</taxon>
        <taxon>Cotesia</taxon>
    </lineage>
</organism>
<proteinExistence type="predicted"/>
<name>A0A8J2MLU0_COTCN</name>
<feature type="region of interest" description="Disordered" evidence="1">
    <location>
        <begin position="341"/>
        <end position="362"/>
    </location>
</feature>
<dbReference type="Proteomes" id="UP000786811">
    <property type="component" value="Unassembled WGS sequence"/>
</dbReference>
<evidence type="ECO:0000313" key="2">
    <source>
        <dbReference type="EMBL" id="CAG5093402.1"/>
    </source>
</evidence>
<feature type="compositionally biased region" description="Basic residues" evidence="1">
    <location>
        <begin position="82"/>
        <end position="91"/>
    </location>
</feature>
<feature type="compositionally biased region" description="Polar residues" evidence="1">
    <location>
        <begin position="341"/>
        <end position="351"/>
    </location>
</feature>
<reference evidence="2" key="1">
    <citation type="submission" date="2021-04" db="EMBL/GenBank/DDBJ databases">
        <authorList>
            <person name="Chebbi M.A.C M."/>
        </authorList>
    </citation>
    <scope>NUCLEOTIDE SEQUENCE</scope>
</reference>
<evidence type="ECO:0000256" key="1">
    <source>
        <dbReference type="SAM" id="MobiDB-lite"/>
    </source>
</evidence>
<feature type="region of interest" description="Disordered" evidence="1">
    <location>
        <begin position="219"/>
        <end position="244"/>
    </location>
</feature>
<feature type="region of interest" description="Disordered" evidence="1">
    <location>
        <begin position="59"/>
        <end position="91"/>
    </location>
</feature>